<dbReference type="Pfam" id="PF13855">
    <property type="entry name" value="LRR_8"/>
    <property type="match status" value="1"/>
</dbReference>
<evidence type="ECO:0000313" key="4">
    <source>
        <dbReference type="EMBL" id="ORX84888.1"/>
    </source>
</evidence>
<evidence type="ECO:0000313" key="5">
    <source>
        <dbReference type="Proteomes" id="UP000193944"/>
    </source>
</evidence>
<dbReference type="Proteomes" id="UP000193944">
    <property type="component" value="Unassembled WGS sequence"/>
</dbReference>
<reference evidence="4 5" key="2">
    <citation type="submission" date="2016-08" db="EMBL/GenBank/DDBJ databases">
        <title>Pervasive Adenine N6-methylation of Active Genes in Fungi.</title>
        <authorList>
            <consortium name="DOE Joint Genome Institute"/>
            <person name="Mondo S.J."/>
            <person name="Dannebaum R.O."/>
            <person name="Kuo R.C."/>
            <person name="Labutti K."/>
            <person name="Haridas S."/>
            <person name="Kuo A."/>
            <person name="Salamov A."/>
            <person name="Ahrendt S.R."/>
            <person name="Lipzen A."/>
            <person name="Sullivan W."/>
            <person name="Andreopoulos W.B."/>
            <person name="Clum A."/>
            <person name="Lindquist E."/>
            <person name="Daum C."/>
            <person name="Ramamoorthy G.K."/>
            <person name="Gryganskyi A."/>
            <person name="Culley D."/>
            <person name="Magnuson J.K."/>
            <person name="James T.Y."/>
            <person name="O'Malley M.A."/>
            <person name="Stajich J.E."/>
            <person name="Spatafora J.W."/>
            <person name="Visel A."/>
            <person name="Grigoriev I.V."/>
        </authorList>
    </citation>
    <scope>NUCLEOTIDE SEQUENCE [LARGE SCALE GENOMIC DNA]</scope>
    <source>
        <strain evidence="4 5">S4</strain>
    </source>
</reference>
<organism evidence="4 5">
    <name type="scientific">Anaeromyces robustus</name>
    <dbReference type="NCBI Taxonomy" id="1754192"/>
    <lineage>
        <taxon>Eukaryota</taxon>
        <taxon>Fungi</taxon>
        <taxon>Fungi incertae sedis</taxon>
        <taxon>Chytridiomycota</taxon>
        <taxon>Chytridiomycota incertae sedis</taxon>
        <taxon>Neocallimastigomycetes</taxon>
        <taxon>Neocallimastigales</taxon>
        <taxon>Neocallimastigaceae</taxon>
        <taxon>Anaeromyces</taxon>
    </lineage>
</organism>
<protein>
    <submittedName>
        <fullName evidence="4">L domain-like protein</fullName>
    </submittedName>
</protein>
<comment type="caution">
    <text evidence="4">The sequence shown here is derived from an EMBL/GenBank/DDBJ whole genome shotgun (WGS) entry which is preliminary data.</text>
</comment>
<keyword evidence="3" id="KW-0732">Signal</keyword>
<dbReference type="SMART" id="SM00369">
    <property type="entry name" value="LRR_TYP"/>
    <property type="match status" value="5"/>
</dbReference>
<dbReference type="InterPro" id="IPR003591">
    <property type="entry name" value="Leu-rich_rpt_typical-subtyp"/>
</dbReference>
<gene>
    <name evidence="4" type="ORF">BCR32DRAFT_291051</name>
</gene>
<sequence>MKIKSLFNVINFAIYSSFVLANEQQVTGDCKEIENYLIKKSINFNNVIPECIVNDNGNLTELTLILNNDYNLSEEDIQKFLSYNTINKLNYKIYYDNTNSGSGYMDFSKSISDLKNLKELNLMYNNYQDTEKSEFRHGFINKNVLKASNIQKLTINGIKFNQPNINEIANLKNLEELNFYNCDFDLTYVSIKEIFHFLNTDIELHFDKMKSLNKLSSLTISYDNTGHIINKNIFKAFKTIEKLILYNVKVSQDNIDDIKSLTHLKELYINKCIFDKKINFYSLKKFKELEVLDINYNYISNEYNEDTIKEIKFEAPKSLKKLYLDGINLSQENVKNITDITNLEEIYLDCHYDNSTSFNSLVNLKNLSVFNYYNNEEITEYSLPKNLNKFIFNGGKLSQNNIDAISKLTNLQELTLKMVININELNFDSLKSLKKLSNLNIQGDDSDEDKLEAIPEFVYSLNSLKKLSLPYNNINIISDQIKNIKNLEYLDLNNNKITNIPKVLGNHKNMEYLDLSYNSIYDELPESFNNLTKLKYINLENNLDIKGKTLTNKDLEYCIYDYNYSLCKAKDINCLKNNSYNFKDCDSSSSFSNKNNNENKKATVIDECSEIYNYFLKKVSNEDFFTVKNCISNNKGKVTTLEIEDTDLSKKDYKKLSTYNTIKSLKLQGLNITQTILDDITGLTNLEELNLEGNFVDVKFDGLKKLKNLSVLSLYSYNESNIDFKVPKSLKKLYLYNMIITQDNIKEIASLTNLKELSFTSCNTENNLNINSLKKLLKIENLEIKNSFLSQNIDFIYAFKNLKNLIISNYESMSIFNQINKFKQLESLVLENCNIDTIPDSLLQLKNLKKLNLHNNKISNFEKLINLKNLEDIDLSLNDITTVPEKIDNLEKLNNINLSFNNITDIPKQLNNIKNFENL</sequence>
<dbReference type="SMART" id="SM00365">
    <property type="entry name" value="LRR_SD22"/>
    <property type="match status" value="7"/>
</dbReference>
<dbReference type="SUPFAM" id="SSF52058">
    <property type="entry name" value="L domain-like"/>
    <property type="match status" value="2"/>
</dbReference>
<dbReference type="OrthoDB" id="2351246at2759"/>
<evidence type="ECO:0000256" key="3">
    <source>
        <dbReference type="SAM" id="SignalP"/>
    </source>
</evidence>
<dbReference type="InterPro" id="IPR032675">
    <property type="entry name" value="LRR_dom_sf"/>
</dbReference>
<keyword evidence="2" id="KW-0677">Repeat</keyword>
<reference evidence="4 5" key="1">
    <citation type="submission" date="2016-08" db="EMBL/GenBank/DDBJ databases">
        <title>A Parts List for Fungal Cellulosomes Revealed by Comparative Genomics.</title>
        <authorList>
            <consortium name="DOE Joint Genome Institute"/>
            <person name="Haitjema C.H."/>
            <person name="Gilmore S.P."/>
            <person name="Henske J.K."/>
            <person name="Solomon K.V."/>
            <person name="De Groot R."/>
            <person name="Kuo A."/>
            <person name="Mondo S.J."/>
            <person name="Salamov A.A."/>
            <person name="Labutti K."/>
            <person name="Zhao Z."/>
            <person name="Chiniquy J."/>
            <person name="Barry K."/>
            <person name="Brewer H.M."/>
            <person name="Purvine S.O."/>
            <person name="Wright A.T."/>
            <person name="Boxma B."/>
            <person name="Van Alen T."/>
            <person name="Hackstein J.H."/>
            <person name="Baker S.E."/>
            <person name="Grigoriev I.V."/>
            <person name="O'Malley M.A."/>
        </authorList>
    </citation>
    <scope>NUCLEOTIDE SEQUENCE [LARGE SCALE GENOMIC DNA]</scope>
    <source>
        <strain evidence="4 5">S4</strain>
    </source>
</reference>
<keyword evidence="5" id="KW-1185">Reference proteome</keyword>
<feature type="chain" id="PRO_5012305091" evidence="3">
    <location>
        <begin position="22"/>
        <end position="919"/>
    </location>
</feature>
<accession>A0A1Y1XGJ9</accession>
<feature type="signal peptide" evidence="3">
    <location>
        <begin position="1"/>
        <end position="21"/>
    </location>
</feature>
<dbReference type="EMBL" id="MCFG01000044">
    <property type="protein sequence ID" value="ORX84888.1"/>
    <property type="molecule type" value="Genomic_DNA"/>
</dbReference>
<dbReference type="Gene3D" id="3.80.10.10">
    <property type="entry name" value="Ribonuclease Inhibitor"/>
    <property type="match status" value="6"/>
</dbReference>
<dbReference type="PANTHER" id="PTHR48057">
    <property type="entry name" value="LEUCINE-RICH REPEAT SERINE/THREONINE-PROTEIN KINASE 1"/>
    <property type="match status" value="1"/>
</dbReference>
<dbReference type="STRING" id="1754192.A0A1Y1XGJ9"/>
<dbReference type="AlphaFoldDB" id="A0A1Y1XGJ9"/>
<dbReference type="InterPro" id="IPR001611">
    <property type="entry name" value="Leu-rich_rpt"/>
</dbReference>
<name>A0A1Y1XGJ9_9FUNG</name>
<dbReference type="PROSITE" id="PS51450">
    <property type="entry name" value="LRR"/>
    <property type="match status" value="3"/>
</dbReference>
<dbReference type="PANTHER" id="PTHR48057:SF7">
    <property type="entry name" value="LEUCINE-RICH REPEAT SERINE_THREONINE-PROTEIN KINASE 1"/>
    <property type="match status" value="1"/>
</dbReference>
<evidence type="ECO:0000256" key="1">
    <source>
        <dbReference type="ARBA" id="ARBA00022614"/>
    </source>
</evidence>
<dbReference type="SUPFAM" id="SSF52047">
    <property type="entry name" value="RNI-like"/>
    <property type="match status" value="1"/>
</dbReference>
<proteinExistence type="predicted"/>
<evidence type="ECO:0000256" key="2">
    <source>
        <dbReference type="ARBA" id="ARBA00022737"/>
    </source>
</evidence>
<keyword evidence="1" id="KW-0433">Leucine-rich repeat</keyword>
<dbReference type="InterPro" id="IPR052595">
    <property type="entry name" value="LRRC69/RLP"/>
</dbReference>